<accession>A0A2U1NSQ4</accession>
<dbReference type="EMBL" id="PKPP01002253">
    <property type="protein sequence ID" value="PWA76546.1"/>
    <property type="molecule type" value="Genomic_DNA"/>
</dbReference>
<comment type="caution">
    <text evidence="5">The sequence shown here is derived from an EMBL/GenBank/DDBJ whole genome shotgun (WGS) entry which is preliminary data.</text>
</comment>
<name>A0A2U1NSQ4_ARTAN</name>
<feature type="domain" description="4Fe-4S ferredoxin-type" evidence="4">
    <location>
        <begin position="1"/>
        <end position="31"/>
    </location>
</feature>
<gene>
    <name evidence="5" type="ORF">CTI12_AA231660</name>
</gene>
<protein>
    <submittedName>
        <fullName evidence="5">Photosystem I subunit VII, chloroplast</fullName>
    </submittedName>
</protein>
<organism evidence="5 6">
    <name type="scientific">Artemisia annua</name>
    <name type="common">Sweet wormwood</name>
    <dbReference type="NCBI Taxonomy" id="35608"/>
    <lineage>
        <taxon>Eukaryota</taxon>
        <taxon>Viridiplantae</taxon>
        <taxon>Streptophyta</taxon>
        <taxon>Embryophyta</taxon>
        <taxon>Tracheophyta</taxon>
        <taxon>Spermatophyta</taxon>
        <taxon>Magnoliopsida</taxon>
        <taxon>eudicotyledons</taxon>
        <taxon>Gunneridae</taxon>
        <taxon>Pentapetalae</taxon>
        <taxon>asterids</taxon>
        <taxon>campanulids</taxon>
        <taxon>Asterales</taxon>
        <taxon>Asteraceae</taxon>
        <taxon>Asteroideae</taxon>
        <taxon>Anthemideae</taxon>
        <taxon>Artemisiinae</taxon>
        <taxon>Artemisia</taxon>
    </lineage>
</organism>
<dbReference type="STRING" id="35608.A0A2U1NSQ4"/>
<evidence type="ECO:0000313" key="6">
    <source>
        <dbReference type="Proteomes" id="UP000245207"/>
    </source>
</evidence>
<evidence type="ECO:0000259" key="4">
    <source>
        <dbReference type="PROSITE" id="PS51379"/>
    </source>
</evidence>
<dbReference type="SUPFAM" id="SSF54862">
    <property type="entry name" value="4Fe-4S ferredoxins"/>
    <property type="match status" value="1"/>
</dbReference>
<evidence type="ECO:0000256" key="2">
    <source>
        <dbReference type="ARBA" id="ARBA00022640"/>
    </source>
</evidence>
<dbReference type="PROSITE" id="PS51379">
    <property type="entry name" value="4FE4S_FER_2"/>
    <property type="match status" value="1"/>
</dbReference>
<dbReference type="AlphaFoldDB" id="A0A2U1NSQ4"/>
<keyword evidence="2" id="KW-0934">Plastid</keyword>
<dbReference type="InterPro" id="IPR017896">
    <property type="entry name" value="4Fe4S_Fe-S-bd"/>
</dbReference>
<proteinExistence type="predicted"/>
<dbReference type="Proteomes" id="UP000245207">
    <property type="component" value="Unassembled WGS sequence"/>
</dbReference>
<dbReference type="Pfam" id="PF00037">
    <property type="entry name" value="Fer4"/>
    <property type="match status" value="1"/>
</dbReference>
<evidence type="ECO:0000256" key="1">
    <source>
        <dbReference type="ARBA" id="ARBA00022528"/>
    </source>
</evidence>
<dbReference type="PROSITE" id="PS00198">
    <property type="entry name" value="4FE4S_FER_1"/>
    <property type="match status" value="1"/>
</dbReference>
<dbReference type="OrthoDB" id="9at2759"/>
<sequence length="71" mass="8073">MSHSVKIYDTCIGCTQCVRACPTDQLEENKKLKCIRLTVEMPGEIAHFSRLLITAAFKQNYTPFTPNEKPL</sequence>
<keyword evidence="6" id="KW-1185">Reference proteome</keyword>
<dbReference type="InterPro" id="IPR017900">
    <property type="entry name" value="4Fe4S_Fe_S_CS"/>
</dbReference>
<reference evidence="5 6" key="1">
    <citation type="journal article" date="2018" name="Mol. Plant">
        <title>The genome of Artemisia annua provides insight into the evolution of Asteraceae family and artemisinin biosynthesis.</title>
        <authorList>
            <person name="Shen Q."/>
            <person name="Zhang L."/>
            <person name="Liao Z."/>
            <person name="Wang S."/>
            <person name="Yan T."/>
            <person name="Shi P."/>
            <person name="Liu M."/>
            <person name="Fu X."/>
            <person name="Pan Q."/>
            <person name="Wang Y."/>
            <person name="Lv Z."/>
            <person name="Lu X."/>
            <person name="Zhang F."/>
            <person name="Jiang W."/>
            <person name="Ma Y."/>
            <person name="Chen M."/>
            <person name="Hao X."/>
            <person name="Li L."/>
            <person name="Tang Y."/>
            <person name="Lv G."/>
            <person name="Zhou Y."/>
            <person name="Sun X."/>
            <person name="Brodelius P.E."/>
            <person name="Rose J.K.C."/>
            <person name="Tang K."/>
        </authorList>
    </citation>
    <scope>NUCLEOTIDE SEQUENCE [LARGE SCALE GENOMIC DNA]</scope>
    <source>
        <strain evidence="6">cv. Huhao1</strain>
        <tissue evidence="5">Leaf</tissue>
    </source>
</reference>
<evidence type="ECO:0000313" key="5">
    <source>
        <dbReference type="EMBL" id="PWA76546.1"/>
    </source>
</evidence>
<dbReference type="Gene3D" id="3.30.70.20">
    <property type="match status" value="1"/>
</dbReference>
<keyword evidence="1" id="KW-0150">Chloroplast</keyword>
<keyword evidence="3" id="KW-0793">Thylakoid</keyword>
<evidence type="ECO:0000256" key="3">
    <source>
        <dbReference type="ARBA" id="ARBA00023078"/>
    </source>
</evidence>